<accession>A0A967EIQ9</accession>
<comment type="caution">
    <text evidence="8">The sequence shown here is derived from an EMBL/GenBank/DDBJ whole genome shotgun (WGS) entry which is preliminary data.</text>
</comment>
<evidence type="ECO:0000256" key="2">
    <source>
        <dbReference type="ARBA" id="ARBA00011028"/>
    </source>
</evidence>
<dbReference type="GO" id="GO:0007155">
    <property type="term" value="P:cell adhesion"/>
    <property type="evidence" value="ECO:0007669"/>
    <property type="project" value="InterPro"/>
</dbReference>
<dbReference type="InterPro" id="IPR006129">
    <property type="entry name" value="AdhesinB"/>
</dbReference>
<dbReference type="InterPro" id="IPR006128">
    <property type="entry name" value="Lipoprotein_PsaA-like"/>
</dbReference>
<keyword evidence="5 7" id="KW-0732">Signal</keyword>
<evidence type="ECO:0000256" key="3">
    <source>
        <dbReference type="ARBA" id="ARBA00022448"/>
    </source>
</evidence>
<evidence type="ECO:0000313" key="8">
    <source>
        <dbReference type="EMBL" id="NHQ73262.1"/>
    </source>
</evidence>
<evidence type="ECO:0000313" key="9">
    <source>
        <dbReference type="Proteomes" id="UP000639775"/>
    </source>
</evidence>
<dbReference type="AlphaFoldDB" id="A0A967EIQ9"/>
<sequence>MTSDAKPLTRRGVLAMASSAALVAASPIRAQSAPLVVVATTGMIADAARVVGGAEVQVQALMGPGIDPHSYRQTRSDIVALTRADLVLWHGLYLEAQMQDVLLKLSNRVQVVAVGEAVPRDSLIAHEDYSGKFDPHVWMVPDLWAHVVRAVRDALITAAPDRADLFAANADAYLAKLDRLGTYVAGVLATVPEASRVLLTAHDAFGYFGRAYGFEVMGIQGISTESEAGLSRIRSLVDLLVRRRIRAVFVETSVSDRNIRALVEGAAARGHKVQIGGELYSDAMGPPETYEGTYMGMIDHNATTITAALGGQVPPRGMDGKLREGF</sequence>
<dbReference type="InterPro" id="IPR050492">
    <property type="entry name" value="Bact_metal-bind_prot9"/>
</dbReference>
<dbReference type="PROSITE" id="PS51318">
    <property type="entry name" value="TAT"/>
    <property type="match status" value="1"/>
</dbReference>
<evidence type="ECO:0000256" key="1">
    <source>
        <dbReference type="ARBA" id="ARBA00004196"/>
    </source>
</evidence>
<keyword evidence="9" id="KW-1185">Reference proteome</keyword>
<dbReference type="EMBL" id="JAAORB010000002">
    <property type="protein sequence ID" value="NHQ73262.1"/>
    <property type="molecule type" value="Genomic_DNA"/>
</dbReference>
<name>A0A967EIQ9_9RHOB</name>
<dbReference type="Gene3D" id="3.40.50.1980">
    <property type="entry name" value="Nitrogenase molybdenum iron protein domain"/>
    <property type="match status" value="2"/>
</dbReference>
<dbReference type="InterPro" id="IPR006127">
    <property type="entry name" value="ZnuA-like"/>
</dbReference>
<comment type="subcellular location">
    <subcellularLocation>
        <location evidence="1">Cell envelope</location>
    </subcellularLocation>
</comment>
<evidence type="ECO:0000256" key="5">
    <source>
        <dbReference type="ARBA" id="ARBA00022729"/>
    </source>
</evidence>
<dbReference type="PANTHER" id="PTHR42953:SF1">
    <property type="entry name" value="METAL-BINDING PROTEIN HI_0362-RELATED"/>
    <property type="match status" value="1"/>
</dbReference>
<dbReference type="Proteomes" id="UP000639775">
    <property type="component" value="Unassembled WGS sequence"/>
</dbReference>
<protein>
    <submittedName>
        <fullName evidence="8">Zinc ABC transporter solute-binding protein</fullName>
    </submittedName>
</protein>
<gene>
    <name evidence="8" type="ORF">HAT86_02135</name>
</gene>
<dbReference type="GO" id="GO:0046872">
    <property type="term" value="F:metal ion binding"/>
    <property type="evidence" value="ECO:0007669"/>
    <property type="project" value="UniProtKB-KW"/>
</dbReference>
<dbReference type="GO" id="GO:0030313">
    <property type="term" value="C:cell envelope"/>
    <property type="evidence" value="ECO:0007669"/>
    <property type="project" value="UniProtKB-SubCell"/>
</dbReference>
<dbReference type="GO" id="GO:0030001">
    <property type="term" value="P:metal ion transport"/>
    <property type="evidence" value="ECO:0007669"/>
    <property type="project" value="InterPro"/>
</dbReference>
<evidence type="ECO:0000256" key="4">
    <source>
        <dbReference type="ARBA" id="ARBA00022723"/>
    </source>
</evidence>
<keyword evidence="4" id="KW-0479">Metal-binding</keyword>
<feature type="signal peptide" evidence="7">
    <location>
        <begin position="1"/>
        <end position="32"/>
    </location>
</feature>
<dbReference type="PRINTS" id="PR00690">
    <property type="entry name" value="ADHESNFAMILY"/>
</dbReference>
<comment type="similarity">
    <text evidence="2 6">Belongs to the bacterial solute-binding protein 9 family.</text>
</comment>
<reference evidence="8" key="1">
    <citation type="submission" date="2020-03" db="EMBL/GenBank/DDBJ databases">
        <title>Roseovarius gahaiensis sp. nov., isolated from Gahai Saline Lake, China.</title>
        <authorList>
            <person name="Sun X."/>
        </authorList>
    </citation>
    <scope>NUCLEOTIDE SEQUENCE</scope>
    <source>
        <strain evidence="8">GH877</strain>
    </source>
</reference>
<organism evidence="8 9">
    <name type="scientific">Roseovarius gahaiensis</name>
    <dbReference type="NCBI Taxonomy" id="2716691"/>
    <lineage>
        <taxon>Bacteria</taxon>
        <taxon>Pseudomonadati</taxon>
        <taxon>Pseudomonadota</taxon>
        <taxon>Alphaproteobacteria</taxon>
        <taxon>Rhodobacterales</taxon>
        <taxon>Roseobacteraceae</taxon>
        <taxon>Roseovarius</taxon>
    </lineage>
</organism>
<evidence type="ECO:0000256" key="6">
    <source>
        <dbReference type="RuleBase" id="RU003512"/>
    </source>
</evidence>
<feature type="chain" id="PRO_5037332005" evidence="7">
    <location>
        <begin position="33"/>
        <end position="326"/>
    </location>
</feature>
<dbReference type="SUPFAM" id="SSF53807">
    <property type="entry name" value="Helical backbone' metal receptor"/>
    <property type="match status" value="1"/>
</dbReference>
<proteinExistence type="inferred from homology"/>
<dbReference type="PANTHER" id="PTHR42953">
    <property type="entry name" value="HIGH-AFFINITY ZINC UPTAKE SYSTEM PROTEIN ZNUA-RELATED"/>
    <property type="match status" value="1"/>
</dbReference>
<keyword evidence="3 6" id="KW-0813">Transport</keyword>
<dbReference type="InterPro" id="IPR006311">
    <property type="entry name" value="TAT_signal"/>
</dbReference>
<dbReference type="Pfam" id="PF01297">
    <property type="entry name" value="ZnuA"/>
    <property type="match status" value="1"/>
</dbReference>
<dbReference type="PRINTS" id="PR00691">
    <property type="entry name" value="ADHESINB"/>
</dbReference>
<evidence type="ECO:0000256" key="7">
    <source>
        <dbReference type="SAM" id="SignalP"/>
    </source>
</evidence>